<dbReference type="PANTHER" id="PTHR38645">
    <property type="entry name" value="CHROMOSOME 9, WHOLE GENOME SHOTGUN SEQUENCE"/>
    <property type="match status" value="1"/>
</dbReference>
<comment type="caution">
    <text evidence="2">The sequence shown here is derived from an EMBL/GenBank/DDBJ whole genome shotgun (WGS) entry which is preliminary data.</text>
</comment>
<name>A0A642UWK9_DIURU</name>
<proteinExistence type="predicted"/>
<gene>
    <name evidence="2" type="ORF">DIURU_002472</name>
</gene>
<dbReference type="InterPro" id="IPR029196">
    <property type="entry name" value="HAPSTR1-like"/>
</dbReference>
<sequence>MSNLSKELPQSKTSVREASAELTSEFKTAAKSVAALYSAADNKEAVKPQFSDAARSVAMLYRKSYQLNDLYTQSGYLGCLDELLEVIASGGDVENWALTRRAEIIKNTKASPVAPQETPANTAAIDDLPQEFVIPEDFAFTFTSNGPRPPVQFRPQMSPLSIQHSKKQRASAVRKYLSNKNLRKGGPPAQESASSGGSSDEESQATVKRRRQGPPGSDRRRRDDGTA</sequence>
<dbReference type="PANTHER" id="PTHR38645:SF1">
    <property type="entry name" value="YALI0F12243P"/>
    <property type="match status" value="1"/>
</dbReference>
<feature type="compositionally biased region" description="Low complexity" evidence="1">
    <location>
        <begin position="185"/>
        <end position="198"/>
    </location>
</feature>
<evidence type="ECO:0000256" key="1">
    <source>
        <dbReference type="SAM" id="MobiDB-lite"/>
    </source>
</evidence>
<dbReference type="OMA" id="QHSESDP"/>
<dbReference type="AlphaFoldDB" id="A0A642UWK9"/>
<evidence type="ECO:0000313" key="2">
    <source>
        <dbReference type="EMBL" id="KAA8903310.1"/>
    </source>
</evidence>
<feature type="compositionally biased region" description="Basic and acidic residues" evidence="1">
    <location>
        <begin position="217"/>
        <end position="227"/>
    </location>
</feature>
<dbReference type="GeneID" id="54781123"/>
<dbReference type="Pfam" id="PF15251">
    <property type="entry name" value="TAPR1-like"/>
    <property type="match status" value="1"/>
</dbReference>
<accession>A0A642UWK9</accession>
<dbReference type="EMBL" id="SWFT01000069">
    <property type="protein sequence ID" value="KAA8903310.1"/>
    <property type="molecule type" value="Genomic_DNA"/>
</dbReference>
<dbReference type="VEuPathDB" id="FungiDB:DIURU_002472"/>
<reference evidence="2 3" key="1">
    <citation type="submission" date="2019-07" db="EMBL/GenBank/DDBJ databases">
        <title>Genome assembly of two rare yeast pathogens: Diutina rugosa and Trichomonascus ciferrii.</title>
        <authorList>
            <person name="Mixao V."/>
            <person name="Saus E."/>
            <person name="Hansen A."/>
            <person name="Lass-Flor C."/>
            <person name="Gabaldon T."/>
        </authorList>
    </citation>
    <scope>NUCLEOTIDE SEQUENCE [LARGE SCALE GENOMIC DNA]</scope>
    <source>
        <strain evidence="2 3">CBS 613</strain>
    </source>
</reference>
<evidence type="ECO:0000313" key="3">
    <source>
        <dbReference type="Proteomes" id="UP000449547"/>
    </source>
</evidence>
<dbReference type="Proteomes" id="UP000449547">
    <property type="component" value="Unassembled WGS sequence"/>
</dbReference>
<protein>
    <submittedName>
        <fullName evidence="2">Uncharacterized protein</fullName>
    </submittedName>
</protein>
<keyword evidence="3" id="KW-1185">Reference proteome</keyword>
<organism evidence="2 3">
    <name type="scientific">Diutina rugosa</name>
    <name type="common">Yeast</name>
    <name type="synonym">Candida rugosa</name>
    <dbReference type="NCBI Taxonomy" id="5481"/>
    <lineage>
        <taxon>Eukaryota</taxon>
        <taxon>Fungi</taxon>
        <taxon>Dikarya</taxon>
        <taxon>Ascomycota</taxon>
        <taxon>Saccharomycotina</taxon>
        <taxon>Pichiomycetes</taxon>
        <taxon>Debaryomycetaceae</taxon>
        <taxon>Diutina</taxon>
    </lineage>
</organism>
<feature type="region of interest" description="Disordered" evidence="1">
    <location>
        <begin position="144"/>
        <end position="227"/>
    </location>
</feature>
<dbReference type="RefSeq" id="XP_034012724.1">
    <property type="nucleotide sequence ID" value="XM_034155127.1"/>
</dbReference>
<dbReference type="OrthoDB" id="21418at2759"/>